<dbReference type="PANTHER" id="PTHR30518:SF2">
    <property type="entry name" value="ENDOLYTIC MUREIN TRANSGLYCOSYLASE"/>
    <property type="match status" value="1"/>
</dbReference>
<organism evidence="8 9">
    <name type="scientific">Palleronia aestuarii</name>
    <dbReference type="NCBI Taxonomy" id="568105"/>
    <lineage>
        <taxon>Bacteria</taxon>
        <taxon>Pseudomonadati</taxon>
        <taxon>Pseudomonadota</taxon>
        <taxon>Alphaproteobacteria</taxon>
        <taxon>Rhodobacterales</taxon>
        <taxon>Roseobacteraceae</taxon>
        <taxon>Palleronia</taxon>
    </lineage>
</organism>
<keyword evidence="1 7" id="KW-1003">Cell membrane</keyword>
<dbReference type="EMBL" id="QKZL01000004">
    <property type="protein sequence ID" value="PZX17720.1"/>
    <property type="molecule type" value="Genomic_DNA"/>
</dbReference>
<evidence type="ECO:0000256" key="7">
    <source>
        <dbReference type="HAMAP-Rule" id="MF_02065"/>
    </source>
</evidence>
<gene>
    <name evidence="7" type="primary">mltG</name>
    <name evidence="8" type="ORF">LX81_01447</name>
</gene>
<keyword evidence="6 7" id="KW-0961">Cell wall biogenesis/degradation</keyword>
<dbReference type="Gene3D" id="3.30.160.60">
    <property type="entry name" value="Classic Zinc Finger"/>
    <property type="match status" value="1"/>
</dbReference>
<comment type="similarity">
    <text evidence="7">Belongs to the transglycosylase MltG family.</text>
</comment>
<keyword evidence="5 7" id="KW-0456">Lyase</keyword>
<dbReference type="EC" id="4.2.2.29" evidence="7"/>
<sequence length="384" mass="41190">MWKHIASNALSLLVVALICLGGLIAWGVKAYRAPGPLAEAICVQVEPGSNMRRVSQDLAAQGAVGTPQILRIGADYTDRTSALKAGSFLVPENSSMEEIVAIVTGDGQSTCGTEIVYRIGVTGQRMEIRELDPATNRFAVDAAFDPATETADPLYGEMRTRPETRFRIAVAEGVTSWQVTEALKAADFLSGDIGSVPPEGTLAPDSYEVAPGSERTELLSRMEARQSERLAAAWEARVDGLPYDTPEEALIMASIVEKETGVPEERDQVASVFINRLEQSMRLQTDPTVIYGLTNGEGPLGRGLRQSELQRVTPYNTYAIDGLPPTPIANPGLASIEAALDPASTEFLYFVADGSGGHAFATTLAEHNANVARWREIEAQNAGQ</sequence>
<comment type="function">
    <text evidence="7">Functions as a peptidoglycan terminase that cleaves nascent peptidoglycan strands endolytically to terminate their elongation.</text>
</comment>
<dbReference type="Proteomes" id="UP000248916">
    <property type="component" value="Unassembled WGS sequence"/>
</dbReference>
<dbReference type="NCBIfam" id="TIGR00247">
    <property type="entry name" value="endolytic transglycosylase MltG"/>
    <property type="match status" value="1"/>
</dbReference>
<keyword evidence="4 7" id="KW-0472">Membrane</keyword>
<dbReference type="RefSeq" id="WP_111536607.1">
    <property type="nucleotide sequence ID" value="NZ_QKZL01000004.1"/>
</dbReference>
<dbReference type="HAMAP" id="MF_02065">
    <property type="entry name" value="MltG"/>
    <property type="match status" value="1"/>
</dbReference>
<keyword evidence="9" id="KW-1185">Reference proteome</keyword>
<protein>
    <recommendedName>
        <fullName evidence="7">Endolytic murein transglycosylase</fullName>
        <ecNumber evidence="7">4.2.2.29</ecNumber>
    </recommendedName>
    <alternativeName>
        <fullName evidence="7">Peptidoglycan lytic transglycosylase</fullName>
    </alternativeName>
    <alternativeName>
        <fullName evidence="7">Peptidoglycan polymerization terminase</fullName>
    </alternativeName>
</protein>
<keyword evidence="7" id="KW-0997">Cell inner membrane</keyword>
<reference evidence="8 9" key="1">
    <citation type="submission" date="2018-06" db="EMBL/GenBank/DDBJ databases">
        <title>Genomic Encyclopedia of Archaeal and Bacterial Type Strains, Phase II (KMG-II): from individual species to whole genera.</title>
        <authorList>
            <person name="Goeker M."/>
        </authorList>
    </citation>
    <scope>NUCLEOTIDE SEQUENCE [LARGE SCALE GENOMIC DNA]</scope>
    <source>
        <strain evidence="8 9">DSM 22009</strain>
    </source>
</reference>
<evidence type="ECO:0000256" key="2">
    <source>
        <dbReference type="ARBA" id="ARBA00022692"/>
    </source>
</evidence>
<dbReference type="Gene3D" id="3.30.1490.480">
    <property type="entry name" value="Endolytic murein transglycosylase"/>
    <property type="match status" value="1"/>
</dbReference>
<dbReference type="AlphaFoldDB" id="A0A2W7NCL7"/>
<dbReference type="GO" id="GO:0009252">
    <property type="term" value="P:peptidoglycan biosynthetic process"/>
    <property type="evidence" value="ECO:0007669"/>
    <property type="project" value="UniProtKB-UniRule"/>
</dbReference>
<comment type="catalytic activity">
    <reaction evidence="7">
        <text>a peptidoglycan chain = a peptidoglycan chain with N-acetyl-1,6-anhydromuramyl-[peptide] at the reducing end + a peptidoglycan chain with N-acetylglucosamine at the non-reducing end.</text>
        <dbReference type="EC" id="4.2.2.29"/>
    </reaction>
</comment>
<dbReference type="Pfam" id="PF02618">
    <property type="entry name" value="YceG"/>
    <property type="match status" value="1"/>
</dbReference>
<evidence type="ECO:0000313" key="8">
    <source>
        <dbReference type="EMBL" id="PZX17720.1"/>
    </source>
</evidence>
<dbReference type="GO" id="GO:0071555">
    <property type="term" value="P:cell wall organization"/>
    <property type="evidence" value="ECO:0007669"/>
    <property type="project" value="UniProtKB-KW"/>
</dbReference>
<accession>A0A2W7NCL7</accession>
<evidence type="ECO:0000256" key="4">
    <source>
        <dbReference type="ARBA" id="ARBA00023136"/>
    </source>
</evidence>
<dbReference type="GO" id="GO:0008932">
    <property type="term" value="F:lytic endotransglycosylase activity"/>
    <property type="evidence" value="ECO:0007669"/>
    <property type="project" value="UniProtKB-UniRule"/>
</dbReference>
<evidence type="ECO:0000256" key="6">
    <source>
        <dbReference type="ARBA" id="ARBA00023316"/>
    </source>
</evidence>
<feature type="site" description="Important for catalytic activity" evidence="7">
    <location>
        <position position="259"/>
    </location>
</feature>
<name>A0A2W7NCL7_9RHOB</name>
<evidence type="ECO:0000313" key="9">
    <source>
        <dbReference type="Proteomes" id="UP000248916"/>
    </source>
</evidence>
<evidence type="ECO:0000256" key="1">
    <source>
        <dbReference type="ARBA" id="ARBA00022475"/>
    </source>
</evidence>
<dbReference type="OrthoDB" id="9814591at2"/>
<keyword evidence="2 7" id="KW-0812">Transmembrane</keyword>
<keyword evidence="3 7" id="KW-1133">Transmembrane helix</keyword>
<dbReference type="InterPro" id="IPR003770">
    <property type="entry name" value="MLTG-like"/>
</dbReference>
<evidence type="ECO:0000256" key="5">
    <source>
        <dbReference type="ARBA" id="ARBA00023239"/>
    </source>
</evidence>
<dbReference type="CDD" id="cd08010">
    <property type="entry name" value="MltG_like"/>
    <property type="match status" value="1"/>
</dbReference>
<evidence type="ECO:0000256" key="3">
    <source>
        <dbReference type="ARBA" id="ARBA00022989"/>
    </source>
</evidence>
<dbReference type="PANTHER" id="PTHR30518">
    <property type="entry name" value="ENDOLYTIC MUREIN TRANSGLYCOSYLASE"/>
    <property type="match status" value="1"/>
</dbReference>
<comment type="caution">
    <text evidence="8">The sequence shown here is derived from an EMBL/GenBank/DDBJ whole genome shotgun (WGS) entry which is preliminary data.</text>
</comment>
<dbReference type="GO" id="GO:0005886">
    <property type="term" value="C:plasma membrane"/>
    <property type="evidence" value="ECO:0007669"/>
    <property type="project" value="UniProtKB-UniRule"/>
</dbReference>
<proteinExistence type="inferred from homology"/>